<dbReference type="Proteomes" id="UP000004682">
    <property type="component" value="Unassembled WGS sequence"/>
</dbReference>
<evidence type="ECO:0000313" key="1">
    <source>
        <dbReference type="EMBL" id="EIP86333.1"/>
    </source>
</evidence>
<evidence type="ECO:0000313" key="2">
    <source>
        <dbReference type="Proteomes" id="UP000004682"/>
    </source>
</evidence>
<gene>
    <name evidence="1" type="ORF">A33K_17423</name>
</gene>
<sequence>MPGAVHQHERQRGRGRGVAAVGGGVARFGRQVCLLISSICFKLRVRASAILVTNRRTVAGDRAPRMYSAVVGGVSGAG</sequence>
<reference evidence="2" key="1">
    <citation type="journal article" date="2012" name="J. Bacteriol.">
        <title>Revised Genome Sequence of Burkholderia thailandensis MSMB43 with Improved Annotation.</title>
        <authorList>
            <person name="Zhuo Y."/>
            <person name="Liu L."/>
            <person name="Wang Q."/>
            <person name="Liu X."/>
            <person name="Ren B."/>
            <person name="Liu M."/>
            <person name="Ni P."/>
            <person name="Cheng Y.Q."/>
            <person name="Zhang L."/>
        </authorList>
    </citation>
    <scope>NUCLEOTIDE SEQUENCE [LARGE SCALE GENOMIC DNA]</scope>
    <source>
        <strain evidence="2">MSMB43</strain>
    </source>
</reference>
<accession>A0ABN0G2H1</accession>
<keyword evidence="2" id="KW-1185">Reference proteome</keyword>
<proteinExistence type="predicted"/>
<protein>
    <submittedName>
        <fullName evidence="1">Uncharacterized protein</fullName>
    </submittedName>
</protein>
<name>A0ABN0G2H1_9BURK</name>
<organism evidence="1 2">
    <name type="scientific">Burkholderia humptydooensis MSMB43</name>
    <dbReference type="NCBI Taxonomy" id="441157"/>
    <lineage>
        <taxon>Bacteria</taxon>
        <taxon>Pseudomonadati</taxon>
        <taxon>Pseudomonadota</taxon>
        <taxon>Betaproteobacteria</taxon>
        <taxon>Burkholderiales</taxon>
        <taxon>Burkholderiaceae</taxon>
        <taxon>Burkholderia</taxon>
        <taxon>pseudomallei group</taxon>
    </lineage>
</organism>
<dbReference type="EMBL" id="JH692065">
    <property type="protein sequence ID" value="EIP86333.1"/>
    <property type="molecule type" value="Genomic_DNA"/>
</dbReference>